<evidence type="ECO:0000256" key="1">
    <source>
        <dbReference type="SAM" id="MobiDB-lite"/>
    </source>
</evidence>
<keyword evidence="3" id="KW-1185">Reference proteome</keyword>
<dbReference type="GeneID" id="23611409"/>
<gene>
    <name evidence="2" type="ORF">F751_0018</name>
</gene>
<dbReference type="AlphaFoldDB" id="A0A087S9Y5"/>
<comment type="caution">
    <text evidence="2">The sequence shown here is derived from an EMBL/GenBank/DDBJ whole genome shotgun (WGS) entry which is preliminary data.</text>
</comment>
<reference evidence="2 3" key="1">
    <citation type="journal article" date="2014" name="BMC Genomics">
        <title>Oil accumulation mechanisms of the oleaginous microalga Chlorella protothecoides revealed through its genome, transcriptomes, and proteomes.</title>
        <authorList>
            <person name="Gao C."/>
            <person name="Wang Y."/>
            <person name="Shen Y."/>
            <person name="Yan D."/>
            <person name="He X."/>
            <person name="Dai J."/>
            <person name="Wu Q."/>
        </authorList>
    </citation>
    <scope>NUCLEOTIDE SEQUENCE [LARGE SCALE GENOMIC DNA]</scope>
    <source>
        <strain evidence="2 3">0710</strain>
    </source>
</reference>
<proteinExistence type="predicted"/>
<dbReference type="EMBL" id="APJO01001213">
    <property type="protein sequence ID" value="KFM22539.1"/>
    <property type="molecule type" value="Genomic_DNA"/>
</dbReference>
<feature type="compositionally biased region" description="Low complexity" evidence="1">
    <location>
        <begin position="38"/>
        <end position="88"/>
    </location>
</feature>
<dbReference type="KEGG" id="apro:F751_0018"/>
<protein>
    <submittedName>
        <fullName evidence="2">Uncharacterized protein</fullName>
    </submittedName>
</protein>
<dbReference type="RefSeq" id="XP_011401673.1">
    <property type="nucleotide sequence ID" value="XM_011403371.1"/>
</dbReference>
<feature type="region of interest" description="Disordered" evidence="1">
    <location>
        <begin position="1"/>
        <end position="94"/>
    </location>
</feature>
<sequence length="94" mass="9456">MLPGLARHAASVGRRSTTSRHVGGREGARRAGLPASGTSIPIATSPAAASPSTPAGASLPSASPTPSPRNTRSRSSTRTSASAHTTSSTRRRAR</sequence>
<dbReference type="Proteomes" id="UP000028924">
    <property type="component" value="Unassembled WGS sequence"/>
</dbReference>
<evidence type="ECO:0000313" key="3">
    <source>
        <dbReference type="Proteomes" id="UP000028924"/>
    </source>
</evidence>
<organism evidence="2 3">
    <name type="scientific">Auxenochlorella protothecoides</name>
    <name type="common">Green microalga</name>
    <name type="synonym">Chlorella protothecoides</name>
    <dbReference type="NCBI Taxonomy" id="3075"/>
    <lineage>
        <taxon>Eukaryota</taxon>
        <taxon>Viridiplantae</taxon>
        <taxon>Chlorophyta</taxon>
        <taxon>core chlorophytes</taxon>
        <taxon>Trebouxiophyceae</taxon>
        <taxon>Chlorellales</taxon>
        <taxon>Chlorellaceae</taxon>
        <taxon>Auxenochlorella</taxon>
    </lineage>
</organism>
<name>A0A087S9Y5_AUXPR</name>
<accession>A0A087S9Y5</accession>
<evidence type="ECO:0000313" key="2">
    <source>
        <dbReference type="EMBL" id="KFM22539.1"/>
    </source>
</evidence>